<dbReference type="Pfam" id="PF00027">
    <property type="entry name" value="cNMP_binding"/>
    <property type="match status" value="1"/>
</dbReference>
<name>A0ABZ2BZI7_9RHOB</name>
<dbReference type="PROSITE" id="PS50042">
    <property type="entry name" value="CNMP_BINDING_3"/>
    <property type="match status" value="1"/>
</dbReference>
<dbReference type="SMART" id="SM00100">
    <property type="entry name" value="cNMP"/>
    <property type="match status" value="1"/>
</dbReference>
<evidence type="ECO:0000259" key="1">
    <source>
        <dbReference type="PROSITE" id="PS50042"/>
    </source>
</evidence>
<dbReference type="InterPro" id="IPR000595">
    <property type="entry name" value="cNMP-bd_dom"/>
</dbReference>
<dbReference type="EMBL" id="CP143425">
    <property type="protein sequence ID" value="WVX51547.1"/>
    <property type="molecule type" value="Genomic_DNA"/>
</dbReference>
<dbReference type="CDD" id="cd00038">
    <property type="entry name" value="CAP_ED"/>
    <property type="match status" value="1"/>
</dbReference>
<keyword evidence="2" id="KW-0614">Plasmid</keyword>
<dbReference type="InterPro" id="IPR014710">
    <property type="entry name" value="RmlC-like_jellyroll"/>
</dbReference>
<sequence length="176" mass="19604">MISIMLQWLDIFDAAPVRKVAKGGPVFRQGDRVLSMYLVRSGTVALERPMTDGIALTLHIANADMALAEASLFADTYHCDAVARTDAEIASLPRATFLAEIRDYPDAALSLIETHAKEVQAQRTRIEILRLRRVAERLDAWLDLYGEPAKGEWINVANQIGVSAPALYRELAKRRD</sequence>
<accession>A0ABZ2BZI7</accession>
<feature type="domain" description="Cyclic nucleotide-binding" evidence="1">
    <location>
        <begin position="10"/>
        <end position="97"/>
    </location>
</feature>
<evidence type="ECO:0000313" key="2">
    <source>
        <dbReference type="EMBL" id="WVX51547.1"/>
    </source>
</evidence>
<organism evidence="2 3">
    <name type="scientific">Roseobacter fucihabitans</name>
    <dbReference type="NCBI Taxonomy" id="1537242"/>
    <lineage>
        <taxon>Bacteria</taxon>
        <taxon>Pseudomonadati</taxon>
        <taxon>Pseudomonadota</taxon>
        <taxon>Alphaproteobacteria</taxon>
        <taxon>Rhodobacterales</taxon>
        <taxon>Roseobacteraceae</taxon>
        <taxon>Roseobacter</taxon>
    </lineage>
</organism>
<dbReference type="SUPFAM" id="SSF51206">
    <property type="entry name" value="cAMP-binding domain-like"/>
    <property type="match status" value="1"/>
</dbReference>
<reference evidence="2 3" key="1">
    <citation type="submission" date="2024-01" db="EMBL/GenBank/DDBJ databases">
        <title>Roseobacter fucihabitans sp. nov., isolated from the brown alga Fucus spiralis.</title>
        <authorList>
            <person name="Hahnke S."/>
            <person name="Berger M."/>
            <person name="Schlingloff A."/>
            <person name="Athale I."/>
            <person name="Neumann-Schaal M."/>
            <person name="Adenaya A."/>
            <person name="Poehlein A."/>
            <person name="Daniel R."/>
            <person name="Pertersen J."/>
            <person name="Brinkhoff T."/>
        </authorList>
    </citation>
    <scope>NUCLEOTIDE SEQUENCE [LARGE SCALE GENOMIC DNA]</scope>
    <source>
        <strain evidence="2 3">B14</strain>
        <plasmid evidence="2 3">pROLI83</plasmid>
    </source>
</reference>
<dbReference type="InterPro" id="IPR018490">
    <property type="entry name" value="cNMP-bd_dom_sf"/>
</dbReference>
<dbReference type="Proteomes" id="UP001318682">
    <property type="component" value="Plasmid pROLI83"/>
</dbReference>
<evidence type="ECO:0000313" key="3">
    <source>
        <dbReference type="Proteomes" id="UP001318682"/>
    </source>
</evidence>
<dbReference type="Gene3D" id="2.60.120.10">
    <property type="entry name" value="Jelly Rolls"/>
    <property type="match status" value="1"/>
</dbReference>
<gene>
    <name evidence="2" type="ORF">ROLI_046490</name>
</gene>
<geneLocation type="plasmid" evidence="2 3">
    <name>pROLI83</name>
</geneLocation>
<keyword evidence="3" id="KW-1185">Reference proteome</keyword>
<proteinExistence type="predicted"/>
<protein>
    <recommendedName>
        <fullName evidence="1">Cyclic nucleotide-binding domain-containing protein</fullName>
    </recommendedName>
</protein>